<dbReference type="eggNOG" id="COG3876">
    <property type="taxonomic scope" value="Bacteria"/>
</dbReference>
<dbReference type="KEGG" id="gba:J421_1577"/>
<dbReference type="GO" id="GO:0033922">
    <property type="term" value="F:peptidoglycan beta-N-acetylmuramidase activity"/>
    <property type="evidence" value="ECO:0007669"/>
    <property type="project" value="InterPro"/>
</dbReference>
<dbReference type="PIRSF" id="PIRSF016719">
    <property type="entry name" value="UCP016719"/>
    <property type="match status" value="1"/>
</dbReference>
<keyword evidence="4" id="KW-1185">Reference proteome</keyword>
<dbReference type="InterPro" id="IPR048502">
    <property type="entry name" value="NamZ_N"/>
</dbReference>
<dbReference type="RefSeq" id="WP_025410627.1">
    <property type="nucleotide sequence ID" value="NZ_CP007128.1"/>
</dbReference>
<dbReference type="Pfam" id="PF20732">
    <property type="entry name" value="NamZ_C"/>
    <property type="match status" value="1"/>
</dbReference>
<dbReference type="Gene3D" id="3.90.1150.140">
    <property type="match status" value="1"/>
</dbReference>
<dbReference type="Pfam" id="PF07075">
    <property type="entry name" value="NamZ_N"/>
    <property type="match status" value="1"/>
</dbReference>
<reference evidence="3 4" key="1">
    <citation type="journal article" date="2014" name="Genome Announc.">
        <title>Genome Sequence and Methylome of Soil Bacterium Gemmatirosa kalamazoonensis KBS708T, a Member of the Rarely Cultivated Gemmatimonadetes Phylum.</title>
        <authorList>
            <person name="Debruyn J.M."/>
            <person name="Radosevich M."/>
            <person name="Wommack K.E."/>
            <person name="Polson S.W."/>
            <person name="Hauser L.J."/>
            <person name="Fawaz M.N."/>
            <person name="Korlach J."/>
            <person name="Tsai Y.C."/>
        </authorList>
    </citation>
    <scope>NUCLEOTIDE SEQUENCE [LARGE SCALE GENOMIC DNA]</scope>
    <source>
        <strain evidence="3 4">KBS708</strain>
    </source>
</reference>
<feature type="domain" description="Peptidoglycan beta-N-acetylmuramidase NamZ N-terminal" evidence="1">
    <location>
        <begin position="52"/>
        <end position="250"/>
    </location>
</feature>
<dbReference type="EMBL" id="CP007128">
    <property type="protein sequence ID" value="AHG89114.1"/>
    <property type="molecule type" value="Genomic_DNA"/>
</dbReference>
<evidence type="ECO:0000313" key="3">
    <source>
        <dbReference type="EMBL" id="AHG89114.1"/>
    </source>
</evidence>
<dbReference type="Proteomes" id="UP000019151">
    <property type="component" value="Chromosome"/>
</dbReference>
<organism evidence="3 4">
    <name type="scientific">Gemmatirosa kalamazoonensis</name>
    <dbReference type="NCBI Taxonomy" id="861299"/>
    <lineage>
        <taxon>Bacteria</taxon>
        <taxon>Pseudomonadati</taxon>
        <taxon>Gemmatimonadota</taxon>
        <taxon>Gemmatimonadia</taxon>
        <taxon>Gemmatimonadales</taxon>
        <taxon>Gemmatimonadaceae</taxon>
        <taxon>Gemmatirosa</taxon>
    </lineage>
</organism>
<dbReference type="InterPro" id="IPR048503">
    <property type="entry name" value="NamZ_C"/>
</dbReference>
<accession>W0RDC0</accession>
<gene>
    <name evidence="3" type="ORF">J421_1577</name>
</gene>
<evidence type="ECO:0000313" key="4">
    <source>
        <dbReference type="Proteomes" id="UP000019151"/>
    </source>
</evidence>
<dbReference type="STRING" id="861299.J421_1577"/>
<dbReference type="InParanoid" id="W0RDC0"/>
<dbReference type="Gene3D" id="3.40.50.12170">
    <property type="entry name" value="Uncharacterised protein PF07075, DUF1343"/>
    <property type="match status" value="1"/>
</dbReference>
<evidence type="ECO:0000259" key="1">
    <source>
        <dbReference type="Pfam" id="PF07075"/>
    </source>
</evidence>
<dbReference type="PANTHER" id="PTHR42915">
    <property type="entry name" value="HYPOTHETICAL 460 KDA PROTEIN IN FEUA-SIGW INTERGENIC REGION [PRECURSOR]"/>
    <property type="match status" value="1"/>
</dbReference>
<name>W0RDC0_9BACT</name>
<dbReference type="HOGENOM" id="CLU_033227_1_0_0"/>
<sequence length="406" mass="44652">MPRLRTVTLLATLVAAPLHSQPVRKDAASDGVVPGIEVLLRDSLHLVRGKRVGLVTNHSGRDRSGTSTIDRLAHTPGVTLTALFALEHGIRGAIEAGGNVSSTRDSATGVPIYSLYGASHVPTAEMLRDVDVILYDIQDVGARVYTYQWGMAIAADSADKPFIVLDRPDPVRADLVQGGVLDPKFRSYVGAYPVALRYGLTPGELLRYLNGTGQIHADVKVVPMAGYRRAMWYDDTKLAWVNPSPNLRDLDATIVYTGTVFFEGTNVSEGRGTDQPFRLVGASWLTDAGAIAAELNAMRIPGVRFDSVSRTMEPGFKFPGQTIPMLHVSVTDRDRVNAPEVGLRMLRAIYARHKPDFQWRPSIDRLAGGTRVREAVENDTVDALLAAWAAESRRFQDETRRYWIYK</sequence>
<dbReference type="PANTHER" id="PTHR42915:SF1">
    <property type="entry name" value="PEPTIDOGLYCAN BETA-N-ACETYLMURAMIDASE NAMZ"/>
    <property type="match status" value="1"/>
</dbReference>
<dbReference type="OrthoDB" id="9801061at2"/>
<protein>
    <submittedName>
        <fullName evidence="3">Putative conserved protein UCP016719</fullName>
    </submittedName>
</protein>
<dbReference type="InterPro" id="IPR008302">
    <property type="entry name" value="NamZ"/>
</dbReference>
<dbReference type="PATRIC" id="fig|861299.3.peg.1601"/>
<evidence type="ECO:0000259" key="2">
    <source>
        <dbReference type="Pfam" id="PF20732"/>
    </source>
</evidence>
<proteinExistence type="predicted"/>
<dbReference type="FunCoup" id="W0RDC0">
    <property type="interactions" value="51"/>
</dbReference>
<dbReference type="AlphaFoldDB" id="W0RDC0"/>
<feature type="domain" description="Peptidoglycan beta-N-acetylmuramidase NamZ C-terminal" evidence="2">
    <location>
        <begin position="254"/>
        <end position="405"/>
    </location>
</feature>